<keyword evidence="3" id="KW-1185">Reference proteome</keyword>
<dbReference type="EMBL" id="KN818227">
    <property type="protein sequence ID" value="KIL68851.1"/>
    <property type="molecule type" value="Genomic_DNA"/>
</dbReference>
<dbReference type="Gene3D" id="3.40.630.30">
    <property type="match status" value="1"/>
</dbReference>
<feature type="domain" description="N-acetyltransferase" evidence="1">
    <location>
        <begin position="12"/>
        <end position="176"/>
    </location>
</feature>
<dbReference type="GO" id="GO:0008999">
    <property type="term" value="F:protein-N-terminal-alanine acetyltransferase activity"/>
    <property type="evidence" value="ECO:0007669"/>
    <property type="project" value="TreeGrafter"/>
</dbReference>
<name>A0A0C2XHE1_AMAMK</name>
<dbReference type="Pfam" id="PF13302">
    <property type="entry name" value="Acetyltransf_3"/>
    <property type="match status" value="1"/>
</dbReference>
<dbReference type="GO" id="GO:0005737">
    <property type="term" value="C:cytoplasm"/>
    <property type="evidence" value="ECO:0007669"/>
    <property type="project" value="TreeGrafter"/>
</dbReference>
<evidence type="ECO:0000313" key="3">
    <source>
        <dbReference type="Proteomes" id="UP000054549"/>
    </source>
</evidence>
<dbReference type="HOGENOM" id="CLU_115480_0_0_1"/>
<proteinExistence type="predicted"/>
<dbReference type="InterPro" id="IPR000182">
    <property type="entry name" value="GNAT_dom"/>
</dbReference>
<dbReference type="PROSITE" id="PS51186">
    <property type="entry name" value="GNAT"/>
    <property type="match status" value="1"/>
</dbReference>
<evidence type="ECO:0000313" key="2">
    <source>
        <dbReference type="EMBL" id="KIL68851.1"/>
    </source>
</evidence>
<organism evidence="2 3">
    <name type="scientific">Amanita muscaria (strain Koide BX008)</name>
    <dbReference type="NCBI Taxonomy" id="946122"/>
    <lineage>
        <taxon>Eukaryota</taxon>
        <taxon>Fungi</taxon>
        <taxon>Dikarya</taxon>
        <taxon>Basidiomycota</taxon>
        <taxon>Agaricomycotina</taxon>
        <taxon>Agaricomycetes</taxon>
        <taxon>Agaricomycetidae</taxon>
        <taxon>Agaricales</taxon>
        <taxon>Pluteineae</taxon>
        <taxon>Amanitaceae</taxon>
        <taxon>Amanita</taxon>
    </lineage>
</organism>
<dbReference type="PANTHER" id="PTHR43441">
    <property type="entry name" value="RIBOSOMAL-PROTEIN-SERINE ACETYLTRANSFERASE"/>
    <property type="match status" value="1"/>
</dbReference>
<dbReference type="InterPro" id="IPR051908">
    <property type="entry name" value="Ribosomal_N-acetyltransferase"/>
</dbReference>
<dbReference type="GO" id="GO:1990189">
    <property type="term" value="F:protein N-terminal-serine acetyltransferase activity"/>
    <property type="evidence" value="ECO:0007669"/>
    <property type="project" value="TreeGrafter"/>
</dbReference>
<dbReference type="PANTHER" id="PTHR43441:SF11">
    <property type="entry name" value="RIBOSOMAL-PROTEIN-SERINE ACETYLTRANSFERASE"/>
    <property type="match status" value="1"/>
</dbReference>
<dbReference type="STRING" id="946122.A0A0C2XHE1"/>
<dbReference type="OrthoDB" id="64477at2759"/>
<dbReference type="InterPro" id="IPR016181">
    <property type="entry name" value="Acyl_CoA_acyltransferase"/>
</dbReference>
<reference evidence="2 3" key="1">
    <citation type="submission" date="2014-04" db="EMBL/GenBank/DDBJ databases">
        <title>Evolutionary Origins and Diversification of the Mycorrhizal Mutualists.</title>
        <authorList>
            <consortium name="DOE Joint Genome Institute"/>
            <consortium name="Mycorrhizal Genomics Consortium"/>
            <person name="Kohler A."/>
            <person name="Kuo A."/>
            <person name="Nagy L.G."/>
            <person name="Floudas D."/>
            <person name="Copeland A."/>
            <person name="Barry K.W."/>
            <person name="Cichocki N."/>
            <person name="Veneault-Fourrey C."/>
            <person name="LaButti K."/>
            <person name="Lindquist E.A."/>
            <person name="Lipzen A."/>
            <person name="Lundell T."/>
            <person name="Morin E."/>
            <person name="Murat C."/>
            <person name="Riley R."/>
            <person name="Ohm R."/>
            <person name="Sun H."/>
            <person name="Tunlid A."/>
            <person name="Henrissat B."/>
            <person name="Grigoriev I.V."/>
            <person name="Hibbett D.S."/>
            <person name="Martin F."/>
        </authorList>
    </citation>
    <scope>NUCLEOTIDE SEQUENCE [LARGE SCALE GENOMIC DNA]</scope>
    <source>
        <strain evidence="2 3">Koide BX008</strain>
    </source>
</reference>
<dbReference type="InParanoid" id="A0A0C2XHE1"/>
<protein>
    <recommendedName>
        <fullName evidence="1">N-acetyltransferase domain-containing protein</fullName>
    </recommendedName>
</protein>
<dbReference type="AlphaFoldDB" id="A0A0C2XHE1"/>
<gene>
    <name evidence="2" type="ORF">M378DRAFT_157985</name>
</gene>
<dbReference type="Proteomes" id="UP000054549">
    <property type="component" value="Unassembled WGS sequence"/>
</dbReference>
<accession>A0A0C2XHE1</accession>
<evidence type="ECO:0000259" key="1">
    <source>
        <dbReference type="PROSITE" id="PS51186"/>
    </source>
</evidence>
<dbReference type="SUPFAM" id="SSF55729">
    <property type="entry name" value="Acyl-CoA N-acyltransferases (Nat)"/>
    <property type="match status" value="1"/>
</dbReference>
<sequence>MSPELISLTGRLKLKPPSPADDAAVVRVRTHPTTRKYLQFLPEHLTIDAVRQRREARARDATIIDFHIHLVTEGETEIFAGTTGCFLLNEEFRSCEAGILIVPELFGKAIATEALHTLLRWLFEEKKLNRVTFETASDNHPMCRWLEVTAGARLEAQRRECWRNMDGSYSDVRGYSILEREWSQGVKIALEDKFGTKYKAGIDNALFRDAQIPFKRSTGLIHGLDSR</sequence>